<proteinExistence type="predicted"/>
<accession>A0A9P8DMK1</accession>
<organism evidence="2 3">
    <name type="scientific">Fusarium musae</name>
    <dbReference type="NCBI Taxonomy" id="1042133"/>
    <lineage>
        <taxon>Eukaryota</taxon>
        <taxon>Fungi</taxon>
        <taxon>Dikarya</taxon>
        <taxon>Ascomycota</taxon>
        <taxon>Pezizomycotina</taxon>
        <taxon>Sordariomycetes</taxon>
        <taxon>Hypocreomycetidae</taxon>
        <taxon>Hypocreales</taxon>
        <taxon>Nectriaceae</taxon>
        <taxon>Fusarium</taxon>
    </lineage>
</organism>
<sequence>MSWKEMNPWMRHPHHRNIVPFDRVVVDELEGRIVGFTCDYVPGGNIEENRSRVFKTKWLQQLIRVVDDLNLVYGIAHQDIAPRNFLVDAPKDSIMLFDFSFAARIECPSPGEGESYVKDRNDVKGVIFTTQEIITQDDNLRSTPHEDQNLGNLGSKWVKHLEIKLDYPVESYQLMLKEWRERRERDFHSSNVSRPIEWPAMSKPPQKIISLKTVQEEMTSVIVDNWYKRRQDIWDRGDKVLNWERPPQRLIDNGIRVLSSDEIVNCYRKGVVVQEVRKNA</sequence>
<evidence type="ECO:0000259" key="1">
    <source>
        <dbReference type="PROSITE" id="PS50011"/>
    </source>
</evidence>
<dbReference type="Proteomes" id="UP000827133">
    <property type="component" value="Unassembled WGS sequence"/>
</dbReference>
<dbReference type="KEGG" id="fmu:J7337_004721"/>
<protein>
    <recommendedName>
        <fullName evidence="1">Protein kinase domain-containing protein</fullName>
    </recommendedName>
</protein>
<name>A0A9P8DMK1_9HYPO</name>
<dbReference type="PROSITE" id="PS50011">
    <property type="entry name" value="PROTEIN_KINASE_DOM"/>
    <property type="match status" value="1"/>
</dbReference>
<dbReference type="RefSeq" id="XP_044683745.1">
    <property type="nucleotide sequence ID" value="XM_044822412.1"/>
</dbReference>
<comment type="caution">
    <text evidence="2">The sequence shown here is derived from an EMBL/GenBank/DDBJ whole genome shotgun (WGS) entry which is preliminary data.</text>
</comment>
<dbReference type="Gene3D" id="1.10.510.10">
    <property type="entry name" value="Transferase(Phosphotransferase) domain 1"/>
    <property type="match status" value="1"/>
</dbReference>
<dbReference type="GO" id="GO:0004672">
    <property type="term" value="F:protein kinase activity"/>
    <property type="evidence" value="ECO:0007669"/>
    <property type="project" value="InterPro"/>
</dbReference>
<keyword evidence="3" id="KW-1185">Reference proteome</keyword>
<feature type="domain" description="Protein kinase" evidence="1">
    <location>
        <begin position="1"/>
        <end position="227"/>
    </location>
</feature>
<dbReference type="InterPro" id="IPR011009">
    <property type="entry name" value="Kinase-like_dom_sf"/>
</dbReference>
<gene>
    <name evidence="2" type="ORF">J7337_004721</name>
</gene>
<dbReference type="GeneID" id="68312578"/>
<dbReference type="AlphaFoldDB" id="A0A9P8DMK1"/>
<evidence type="ECO:0000313" key="2">
    <source>
        <dbReference type="EMBL" id="KAG9504745.1"/>
    </source>
</evidence>
<dbReference type="InterPro" id="IPR000719">
    <property type="entry name" value="Prot_kinase_dom"/>
</dbReference>
<dbReference type="SUPFAM" id="SSF56112">
    <property type="entry name" value="Protein kinase-like (PK-like)"/>
    <property type="match status" value="1"/>
</dbReference>
<dbReference type="GO" id="GO:0005524">
    <property type="term" value="F:ATP binding"/>
    <property type="evidence" value="ECO:0007669"/>
    <property type="project" value="InterPro"/>
</dbReference>
<dbReference type="EMBL" id="JAHBCI010000003">
    <property type="protein sequence ID" value="KAG9504745.1"/>
    <property type="molecule type" value="Genomic_DNA"/>
</dbReference>
<evidence type="ECO:0000313" key="3">
    <source>
        <dbReference type="Proteomes" id="UP000827133"/>
    </source>
</evidence>
<reference evidence="2" key="1">
    <citation type="journal article" date="2021" name="Mol. Plant Microbe Interact.">
        <title>Telomere to telomere genome assembly of Fusarium musae F31, causal agent of crown rot disease of banana.</title>
        <authorList>
            <person name="Degradi L."/>
            <person name="Tava V."/>
            <person name="Kunova A."/>
            <person name="Cortesi P."/>
            <person name="Saracchi M."/>
            <person name="Pasquali M."/>
        </authorList>
    </citation>
    <scope>NUCLEOTIDE SEQUENCE</scope>
    <source>
        <strain evidence="2">F31</strain>
    </source>
</reference>